<evidence type="ECO:0000313" key="2">
    <source>
        <dbReference type="Proteomes" id="UP000073492"/>
    </source>
</evidence>
<dbReference type="AlphaFoldDB" id="A0A139I9F7"/>
<comment type="caution">
    <text evidence="1">The sequence shown here is derived from an EMBL/GenBank/DDBJ whole genome shotgun (WGS) entry which is preliminary data.</text>
</comment>
<evidence type="ECO:0000313" key="1">
    <source>
        <dbReference type="EMBL" id="KXT11391.1"/>
    </source>
</evidence>
<organism evidence="1 2">
    <name type="scientific">Pseudocercospora musae</name>
    <dbReference type="NCBI Taxonomy" id="113226"/>
    <lineage>
        <taxon>Eukaryota</taxon>
        <taxon>Fungi</taxon>
        <taxon>Dikarya</taxon>
        <taxon>Ascomycota</taxon>
        <taxon>Pezizomycotina</taxon>
        <taxon>Dothideomycetes</taxon>
        <taxon>Dothideomycetidae</taxon>
        <taxon>Mycosphaerellales</taxon>
        <taxon>Mycosphaerellaceae</taxon>
        <taxon>Pseudocercospora</taxon>
    </lineage>
</organism>
<name>A0A139I9F7_9PEZI</name>
<sequence length="72" mass="7811">MTTSAGDMKTPSKSPVVVSANVNSWLPLARAAMTRLLEIVVASPMRTPASKFRFVPAALTIPNMSVELIRKR</sequence>
<reference evidence="1 2" key="1">
    <citation type="submission" date="2015-07" db="EMBL/GenBank/DDBJ databases">
        <title>Comparative genomics of the Sigatoka disease complex on banana suggests a link between parallel evolutionary changes in Pseudocercospora fijiensis and Pseudocercospora eumusae and increased virulence on the banana host.</title>
        <authorList>
            <person name="Chang T.-C."/>
            <person name="Salvucci A."/>
            <person name="Crous P.W."/>
            <person name="Stergiopoulos I."/>
        </authorList>
    </citation>
    <scope>NUCLEOTIDE SEQUENCE [LARGE SCALE GENOMIC DNA]</scope>
    <source>
        <strain evidence="1 2">CBS 116634</strain>
    </source>
</reference>
<keyword evidence="2" id="KW-1185">Reference proteome</keyword>
<gene>
    <name evidence="1" type="ORF">AC579_229</name>
</gene>
<protein>
    <submittedName>
        <fullName evidence="1">Uncharacterized protein</fullName>
    </submittedName>
</protein>
<dbReference type="Proteomes" id="UP000073492">
    <property type="component" value="Unassembled WGS sequence"/>
</dbReference>
<dbReference type="EMBL" id="LFZO01000203">
    <property type="protein sequence ID" value="KXT11391.1"/>
    <property type="molecule type" value="Genomic_DNA"/>
</dbReference>
<proteinExistence type="predicted"/>
<accession>A0A139I9F7</accession>